<feature type="compositionally biased region" description="Basic residues" evidence="1">
    <location>
        <begin position="76"/>
        <end position="91"/>
    </location>
</feature>
<dbReference type="AlphaFoldDB" id="A0AAE1I326"/>
<feature type="region of interest" description="Disordered" evidence="1">
    <location>
        <begin position="24"/>
        <end position="97"/>
    </location>
</feature>
<accession>A0AAE1I326</accession>
<feature type="non-terminal residue" evidence="2">
    <location>
        <position position="1"/>
    </location>
</feature>
<keyword evidence="3" id="KW-1185">Reference proteome</keyword>
<evidence type="ECO:0000313" key="2">
    <source>
        <dbReference type="EMBL" id="KAK3932128.1"/>
    </source>
</evidence>
<gene>
    <name evidence="2" type="ORF">KUF71_011456</name>
</gene>
<sequence length="117" mass="13003">VFLQICGAVGRLLRAKARNVRYRSSGCGTGSTASASAPKWKQRNPSIWRPNTQRLGPIPSGYGRLLPRPATDASHHRLKVSSKGRRSRQASRHTQVPHDAVSITNLPFIFRNILCYL</sequence>
<organism evidence="2 3">
    <name type="scientific">Frankliniella fusca</name>
    <dbReference type="NCBI Taxonomy" id="407009"/>
    <lineage>
        <taxon>Eukaryota</taxon>
        <taxon>Metazoa</taxon>
        <taxon>Ecdysozoa</taxon>
        <taxon>Arthropoda</taxon>
        <taxon>Hexapoda</taxon>
        <taxon>Insecta</taxon>
        <taxon>Pterygota</taxon>
        <taxon>Neoptera</taxon>
        <taxon>Paraneoptera</taxon>
        <taxon>Thysanoptera</taxon>
        <taxon>Terebrantia</taxon>
        <taxon>Thripoidea</taxon>
        <taxon>Thripidae</taxon>
        <taxon>Frankliniella</taxon>
    </lineage>
</organism>
<dbReference type="EMBL" id="JAHWGI010001434">
    <property type="protein sequence ID" value="KAK3932128.1"/>
    <property type="molecule type" value="Genomic_DNA"/>
</dbReference>
<keyword evidence="2" id="KW-0689">Ribosomal protein</keyword>
<protein>
    <submittedName>
        <fullName evidence="2">30S ribosomal protein S18</fullName>
    </submittedName>
</protein>
<feature type="compositionally biased region" description="Low complexity" evidence="1">
    <location>
        <begin position="24"/>
        <end position="37"/>
    </location>
</feature>
<feature type="compositionally biased region" description="Polar residues" evidence="1">
    <location>
        <begin position="43"/>
        <end position="54"/>
    </location>
</feature>
<reference evidence="2" key="2">
    <citation type="journal article" date="2023" name="BMC Genomics">
        <title>Pest status, molecular evolution, and epigenetic factors derived from the genome assembly of Frankliniella fusca, a thysanopteran phytovirus vector.</title>
        <authorList>
            <person name="Catto M.A."/>
            <person name="Labadie P.E."/>
            <person name="Jacobson A.L."/>
            <person name="Kennedy G.G."/>
            <person name="Srinivasan R."/>
            <person name="Hunt B.G."/>
        </authorList>
    </citation>
    <scope>NUCLEOTIDE SEQUENCE</scope>
    <source>
        <strain evidence="2">PL_HMW_Pooled</strain>
    </source>
</reference>
<proteinExistence type="predicted"/>
<dbReference type="GO" id="GO:0005840">
    <property type="term" value="C:ribosome"/>
    <property type="evidence" value="ECO:0007669"/>
    <property type="project" value="UniProtKB-KW"/>
</dbReference>
<reference evidence="2" key="1">
    <citation type="submission" date="2021-07" db="EMBL/GenBank/DDBJ databases">
        <authorList>
            <person name="Catto M.A."/>
            <person name="Jacobson A."/>
            <person name="Kennedy G."/>
            <person name="Labadie P."/>
            <person name="Hunt B.G."/>
            <person name="Srinivasan R."/>
        </authorList>
    </citation>
    <scope>NUCLEOTIDE SEQUENCE</scope>
    <source>
        <strain evidence="2">PL_HMW_Pooled</strain>
        <tissue evidence="2">Head</tissue>
    </source>
</reference>
<comment type="caution">
    <text evidence="2">The sequence shown here is derived from an EMBL/GenBank/DDBJ whole genome shotgun (WGS) entry which is preliminary data.</text>
</comment>
<evidence type="ECO:0000256" key="1">
    <source>
        <dbReference type="SAM" id="MobiDB-lite"/>
    </source>
</evidence>
<dbReference type="Proteomes" id="UP001219518">
    <property type="component" value="Unassembled WGS sequence"/>
</dbReference>
<evidence type="ECO:0000313" key="3">
    <source>
        <dbReference type="Proteomes" id="UP001219518"/>
    </source>
</evidence>
<keyword evidence="2" id="KW-0687">Ribonucleoprotein</keyword>
<name>A0AAE1I326_9NEOP</name>